<dbReference type="PANTHER" id="PTHR43664">
    <property type="entry name" value="MONOAMINE OXIDASE-RELATED"/>
    <property type="match status" value="1"/>
</dbReference>
<dbReference type="CDD" id="cd03451">
    <property type="entry name" value="FkbR2"/>
    <property type="match status" value="1"/>
</dbReference>
<gene>
    <name evidence="1" type="ORF">DMX08_08795</name>
</gene>
<dbReference type="InterPro" id="IPR052342">
    <property type="entry name" value="MCH/BMMD"/>
</dbReference>
<proteinExistence type="predicted"/>
<dbReference type="GO" id="GO:0016829">
    <property type="term" value="F:lyase activity"/>
    <property type="evidence" value="ECO:0007669"/>
    <property type="project" value="InterPro"/>
</dbReference>
<organism evidence="1 2">
    <name type="scientific">Pseudomonas protegens</name>
    <dbReference type="NCBI Taxonomy" id="380021"/>
    <lineage>
        <taxon>Bacteria</taxon>
        <taxon>Pseudomonadati</taxon>
        <taxon>Pseudomonadota</taxon>
        <taxon>Gammaproteobacteria</taxon>
        <taxon>Pseudomonadales</taxon>
        <taxon>Pseudomonadaceae</taxon>
        <taxon>Pseudomonas</taxon>
    </lineage>
</organism>
<name>A0A9Q6N992_9PSED</name>
<dbReference type="OrthoDB" id="9759612at2"/>
<protein>
    <submittedName>
        <fullName evidence="1">MaoC family dehydratase</fullName>
    </submittedName>
</protein>
<dbReference type="SUPFAM" id="SSF54637">
    <property type="entry name" value="Thioesterase/thiol ester dehydrase-isomerase"/>
    <property type="match status" value="1"/>
</dbReference>
<dbReference type="Proteomes" id="UP000248188">
    <property type="component" value="Unassembled WGS sequence"/>
</dbReference>
<accession>A0A9Q6N992</accession>
<comment type="caution">
    <text evidence="1">The sequence shown here is derived from an EMBL/GenBank/DDBJ whole genome shotgun (WGS) entry which is preliminary data.</text>
</comment>
<reference evidence="1 2" key="1">
    <citation type="submission" date="2018-06" db="EMBL/GenBank/DDBJ databases">
        <title>Pseudomonas diversity within urban Lake Michigan freshwaters.</title>
        <authorList>
            <person name="Batrich M."/>
            <person name="Hatzopoulos T."/>
            <person name="Putonti C."/>
        </authorList>
    </citation>
    <scope>NUCLEOTIDE SEQUENCE [LARGE SCALE GENOMIC DNA]</scope>
    <source>
        <strain evidence="1 2">MB-090624</strain>
    </source>
</reference>
<evidence type="ECO:0000313" key="1">
    <source>
        <dbReference type="EMBL" id="PYC40101.1"/>
    </source>
</evidence>
<dbReference type="EMBL" id="QJRN01000004">
    <property type="protein sequence ID" value="PYC40101.1"/>
    <property type="molecule type" value="Genomic_DNA"/>
</dbReference>
<dbReference type="Pfam" id="PF19315">
    <property type="entry name" value="MC_hydratase"/>
    <property type="match status" value="1"/>
</dbReference>
<dbReference type="InterPro" id="IPR029069">
    <property type="entry name" value="HotDog_dom_sf"/>
</dbReference>
<dbReference type="Gene3D" id="3.10.129.10">
    <property type="entry name" value="Hotdog Thioesterase"/>
    <property type="match status" value="1"/>
</dbReference>
<dbReference type="AlphaFoldDB" id="A0A9Q6N992"/>
<dbReference type="RefSeq" id="WP_102878788.1">
    <property type="nucleotide sequence ID" value="NZ_AP024503.1"/>
</dbReference>
<evidence type="ECO:0000313" key="2">
    <source>
        <dbReference type="Proteomes" id="UP000248188"/>
    </source>
</evidence>
<sequence>MISTLQRLDNGEYLESPGMFFEDFKPGDVIRHWPGRTVLETDNTWLTLLSMNHHPLHFDQEYAKDTEFGKVLVNSVVTFAIINGMSVQTMSFRTLANLGWDQVRLSAPVFIGDTLYAKSKVLAIRPSRSRPGQGIATIETEGFKADGSVVLSYQRSFLVPRREPLALPAAEQEVP</sequence>
<dbReference type="InterPro" id="IPR048274">
    <property type="entry name" value="MC_hydratase"/>
</dbReference>
<dbReference type="PANTHER" id="PTHR43664:SF1">
    <property type="entry name" value="BETA-METHYLMALYL-COA DEHYDRATASE"/>
    <property type="match status" value="1"/>
</dbReference>